<dbReference type="Proteomes" id="UP000566071">
    <property type="component" value="Unassembled WGS sequence"/>
</dbReference>
<organism evidence="1 2">
    <name type="scientific">Mucilaginibacter humi</name>
    <dbReference type="NCBI Taxonomy" id="2732510"/>
    <lineage>
        <taxon>Bacteria</taxon>
        <taxon>Pseudomonadati</taxon>
        <taxon>Bacteroidota</taxon>
        <taxon>Sphingobacteriia</taxon>
        <taxon>Sphingobacteriales</taxon>
        <taxon>Sphingobacteriaceae</taxon>
        <taxon>Mucilaginibacter</taxon>
    </lineage>
</organism>
<reference evidence="1 2" key="1">
    <citation type="submission" date="2020-05" db="EMBL/GenBank/DDBJ databases">
        <authorList>
            <person name="Khan S.A."/>
            <person name="Jeon C.O."/>
            <person name="Chun B.H."/>
        </authorList>
    </citation>
    <scope>NUCLEOTIDE SEQUENCE [LARGE SCALE GENOMIC DNA]</scope>
    <source>
        <strain evidence="1 2">S1162</strain>
    </source>
</reference>
<evidence type="ECO:0000313" key="2">
    <source>
        <dbReference type="Proteomes" id="UP000566071"/>
    </source>
</evidence>
<accession>A0ABX1W1D8</accession>
<protein>
    <submittedName>
        <fullName evidence="1">Uncharacterized protein</fullName>
    </submittedName>
</protein>
<dbReference type="Pfam" id="PF09357">
    <property type="entry name" value="RteC"/>
    <property type="match status" value="1"/>
</dbReference>
<dbReference type="InterPro" id="IPR018534">
    <property type="entry name" value="Tet_reg_excision_RteC"/>
</dbReference>
<evidence type="ECO:0000313" key="1">
    <source>
        <dbReference type="EMBL" id="NNU33674.1"/>
    </source>
</evidence>
<comment type="caution">
    <text evidence="1">The sequence shown here is derived from an EMBL/GenBank/DDBJ whole genome shotgun (WGS) entry which is preliminary data.</text>
</comment>
<gene>
    <name evidence="1" type="ORF">HK413_05070</name>
</gene>
<proteinExistence type="predicted"/>
<name>A0ABX1W1D8_9SPHI</name>
<sequence>MDLGSYYHKYTDITNRKKDKTVFLDKLKMALLRKIEEGFEKEFRVQQRMEFK</sequence>
<dbReference type="EMBL" id="JABFCR010000017">
    <property type="protein sequence ID" value="NNU33674.1"/>
    <property type="molecule type" value="Genomic_DNA"/>
</dbReference>
<keyword evidence="2" id="KW-1185">Reference proteome</keyword>